<proteinExistence type="predicted"/>
<reference evidence="1" key="1">
    <citation type="submission" date="2021-02" db="EMBL/GenBank/DDBJ databases">
        <authorList>
            <person name="Nowell W R."/>
        </authorList>
    </citation>
    <scope>NUCLEOTIDE SEQUENCE</scope>
</reference>
<protein>
    <submittedName>
        <fullName evidence="1">Uncharacterized protein</fullName>
    </submittedName>
</protein>
<dbReference type="EMBL" id="CAJOBH010205844">
    <property type="protein sequence ID" value="CAF4998576.1"/>
    <property type="molecule type" value="Genomic_DNA"/>
</dbReference>
<evidence type="ECO:0000313" key="2">
    <source>
        <dbReference type="Proteomes" id="UP000681967"/>
    </source>
</evidence>
<feature type="non-terminal residue" evidence="1">
    <location>
        <position position="1"/>
    </location>
</feature>
<name>A0A8S3DB08_9BILA</name>
<dbReference type="Proteomes" id="UP000681967">
    <property type="component" value="Unassembled WGS sequence"/>
</dbReference>
<gene>
    <name evidence="1" type="ORF">BYL167_LOCUS55381</name>
</gene>
<dbReference type="AlphaFoldDB" id="A0A8S3DB08"/>
<organism evidence="1 2">
    <name type="scientific">Rotaria magnacalcarata</name>
    <dbReference type="NCBI Taxonomy" id="392030"/>
    <lineage>
        <taxon>Eukaryota</taxon>
        <taxon>Metazoa</taxon>
        <taxon>Spiralia</taxon>
        <taxon>Gnathifera</taxon>
        <taxon>Rotifera</taxon>
        <taxon>Eurotatoria</taxon>
        <taxon>Bdelloidea</taxon>
        <taxon>Philodinida</taxon>
        <taxon>Philodinidae</taxon>
        <taxon>Rotaria</taxon>
    </lineage>
</organism>
<sequence length="29" mass="3166">FCIINQCMVFESKSSSEEQISPSGGDTIQ</sequence>
<comment type="caution">
    <text evidence="1">The sequence shown here is derived from an EMBL/GenBank/DDBJ whole genome shotgun (WGS) entry which is preliminary data.</text>
</comment>
<evidence type="ECO:0000313" key="1">
    <source>
        <dbReference type="EMBL" id="CAF4998576.1"/>
    </source>
</evidence>
<accession>A0A8S3DB08</accession>